<feature type="compositionally biased region" description="Basic and acidic residues" evidence="4">
    <location>
        <begin position="520"/>
        <end position="554"/>
    </location>
</feature>
<evidence type="ECO:0000256" key="2">
    <source>
        <dbReference type="ARBA" id="ARBA00023054"/>
    </source>
</evidence>
<accession>A0A8M1KRH6</accession>
<evidence type="ECO:0000313" key="6">
    <source>
        <dbReference type="Proteomes" id="UP000515152"/>
    </source>
</evidence>
<dbReference type="AlphaFoldDB" id="A0A8M1KRH6"/>
<proteinExistence type="inferred from homology"/>
<evidence type="ECO:0000256" key="4">
    <source>
        <dbReference type="SAM" id="MobiDB-lite"/>
    </source>
</evidence>
<feature type="compositionally biased region" description="Basic and acidic residues" evidence="4">
    <location>
        <begin position="410"/>
        <end position="423"/>
    </location>
</feature>
<feature type="compositionally biased region" description="Basic and acidic residues" evidence="4">
    <location>
        <begin position="870"/>
        <end position="885"/>
    </location>
</feature>
<feature type="domain" description="Calponin-homology (CH)" evidence="5">
    <location>
        <begin position="934"/>
        <end position="1041"/>
    </location>
</feature>
<protein>
    <submittedName>
        <fullName evidence="7">Smoothelin isoform X1</fullName>
    </submittedName>
</protein>
<keyword evidence="1" id="KW-0597">Phosphoprotein</keyword>
<dbReference type="InterPro" id="IPR001715">
    <property type="entry name" value="CH_dom"/>
</dbReference>
<organism evidence="6 7">
    <name type="scientific">Clupea harengus</name>
    <name type="common">Atlantic herring</name>
    <dbReference type="NCBI Taxonomy" id="7950"/>
    <lineage>
        <taxon>Eukaryota</taxon>
        <taxon>Metazoa</taxon>
        <taxon>Chordata</taxon>
        <taxon>Craniata</taxon>
        <taxon>Vertebrata</taxon>
        <taxon>Euteleostomi</taxon>
        <taxon>Actinopterygii</taxon>
        <taxon>Neopterygii</taxon>
        <taxon>Teleostei</taxon>
        <taxon>Clupei</taxon>
        <taxon>Clupeiformes</taxon>
        <taxon>Clupeoidei</taxon>
        <taxon>Clupeidae</taxon>
        <taxon>Clupea</taxon>
    </lineage>
</organism>
<dbReference type="Pfam" id="PF00307">
    <property type="entry name" value="CH"/>
    <property type="match status" value="1"/>
</dbReference>
<feature type="compositionally biased region" description="Gly residues" evidence="4">
    <location>
        <begin position="477"/>
        <end position="488"/>
    </location>
</feature>
<reference evidence="7" key="1">
    <citation type="submission" date="2025-08" db="UniProtKB">
        <authorList>
            <consortium name="RefSeq"/>
        </authorList>
    </citation>
    <scope>IDENTIFICATION</scope>
</reference>
<dbReference type="CTD" id="664685"/>
<dbReference type="FunFam" id="1.10.418.10:FF:000009">
    <property type="entry name" value="smoothelin isoform X2"/>
    <property type="match status" value="1"/>
</dbReference>
<feature type="compositionally biased region" description="Basic and acidic residues" evidence="4">
    <location>
        <begin position="150"/>
        <end position="164"/>
    </location>
</feature>
<feature type="compositionally biased region" description="Low complexity" evidence="4">
    <location>
        <begin position="668"/>
        <end position="680"/>
    </location>
</feature>
<feature type="compositionally biased region" description="Low complexity" evidence="4">
    <location>
        <begin position="844"/>
        <end position="864"/>
    </location>
</feature>
<dbReference type="Pfam" id="PF12510">
    <property type="entry name" value="Smoothelin"/>
    <property type="match status" value="3"/>
</dbReference>
<dbReference type="SMART" id="SM00033">
    <property type="entry name" value="CH"/>
    <property type="match status" value="1"/>
</dbReference>
<dbReference type="PANTHER" id="PTHR23167:SF52">
    <property type="entry name" value="SMOOTHELIN"/>
    <property type="match status" value="1"/>
</dbReference>
<feature type="compositionally biased region" description="Polar residues" evidence="4">
    <location>
        <begin position="801"/>
        <end position="814"/>
    </location>
</feature>
<feature type="compositionally biased region" description="Low complexity" evidence="4">
    <location>
        <begin position="823"/>
        <end position="832"/>
    </location>
</feature>
<feature type="compositionally biased region" description="Polar residues" evidence="4">
    <location>
        <begin position="617"/>
        <end position="638"/>
    </location>
</feature>
<sequence>MTDTMTDINYSTLDEPALRNLLEGTVDMEQRRTIRSAIRELRRREIEDMEAALRSKRFRHAPHHHDDKENQHRSELAESLNVLSGKLQSINDIEELTRMLRGALNYEERKLIRAAIRREREQEIQGATAKITGHPGEQRPSQSSEQFRPSAEEVRESTEEREPIKAQLNSQPHPQDQEQHPPGSASGMVLVLDPQVRGKVSAPPGSPTSDPEVIPSCPRQRCDSSQSDRSGGGGGFGRRQSQDSHCSERSVSSQDRPQHRSPSPSGSDLEVEQEKEPALQPSTDAPDGATLQPSTDAPDGATLQPSTNAPDGATLQPSIDGATLQPSTDTSDGATLQPSIDGATLQPSIDAPDGAALSRKAMSSSGLPNGLRDGSTPQVCVARDAPLTTLNNGKETGSSRVAAPLGRLNSVRDRMRKFTEPAHAETPPLRRGLQRSVRPLSSHLGEKAGRPVPQVQKSPSPAGPPPEAPGQSQRAVGGAGVPAGGVDAGGRAEERSPEPEHPERGRAERESPREGPGPESHAEPAETQRHTDDSQDHADDDMKTFLTIEIKDGRNTQLSQQPQARTITHTSTGPQRAELTLGLRATPFKMSTASISTGPSFKVESESAMFAVEPSVHNGSSAKPLTSDQSRGASTAARSQEHTIRVASDQSRGASTAAQAQEHTIRVASDQSRAAPAPARAQEHTIRVMTEQSHVSAAQVKAQGSSGRVTAEQLDAIEDEELLDKMLDESKDFEERKLIRAAMRDLRKKKREIRLGCTQEEIDLREKERDLRLEAVKKQREERQKGKAGEMVTKKVEKSADGSTLSQVTKTNRFTHSDDGSRSSRSSTVESSYVQKTDKGTVQSKSYSFSSSSSSSSGKKVGSVFDREDDSAQERRQLEKKKELMRAQTMPKSTANQARKVMMEKLDAGGVGNPAVARVNKVQRSASFGVPNANSIKQMLLDWCRAKTRSYQNVEIKNFSTSWCNGMAFCALVHNFFPQAFDYDSLSPTNRRQNFQLAFDTAEENANCMPLLEVEDMMIMGNKPDSKCVFTYVQSLVNHLRRVEMRRGVQSDL</sequence>
<feature type="region of interest" description="Disordered" evidence="4">
    <location>
        <begin position="777"/>
        <end position="896"/>
    </location>
</feature>
<feature type="compositionally biased region" description="Polar residues" evidence="4">
    <location>
        <begin position="249"/>
        <end position="266"/>
    </location>
</feature>
<dbReference type="CDD" id="cd21200">
    <property type="entry name" value="CH_SMTN-like"/>
    <property type="match status" value="1"/>
</dbReference>
<dbReference type="PANTHER" id="PTHR23167">
    <property type="entry name" value="CALPONIN HOMOLOGY DOMAIN-CONTAINING PROTEIN DDB_G0272472-RELATED"/>
    <property type="match status" value="1"/>
</dbReference>
<dbReference type="PROSITE" id="PS50021">
    <property type="entry name" value="CH"/>
    <property type="match status" value="1"/>
</dbReference>
<feature type="compositionally biased region" description="Polar residues" evidence="4">
    <location>
        <begin position="388"/>
        <end position="399"/>
    </location>
</feature>
<dbReference type="InterPro" id="IPR050540">
    <property type="entry name" value="F-actin_Monoox_Mical"/>
</dbReference>
<gene>
    <name evidence="7" type="primary">smtnb</name>
</gene>
<keyword evidence="6" id="KW-1185">Reference proteome</keyword>
<dbReference type="OrthoDB" id="10017054at2759"/>
<evidence type="ECO:0000256" key="3">
    <source>
        <dbReference type="ARBA" id="ARBA00061655"/>
    </source>
</evidence>
<feature type="compositionally biased region" description="Polar residues" evidence="4">
    <location>
        <begin position="555"/>
        <end position="574"/>
    </location>
</feature>
<comment type="similarity">
    <text evidence="3">Belongs to the smoothelin family.</text>
</comment>
<feature type="region of interest" description="Disordered" evidence="4">
    <location>
        <begin position="126"/>
        <end position="577"/>
    </location>
</feature>
<feature type="compositionally biased region" description="Basic and acidic residues" evidence="4">
    <location>
        <begin position="777"/>
        <end position="800"/>
    </location>
</feature>
<evidence type="ECO:0000256" key="1">
    <source>
        <dbReference type="ARBA" id="ARBA00022553"/>
    </source>
</evidence>
<evidence type="ECO:0000313" key="7">
    <source>
        <dbReference type="RefSeq" id="XP_042564274.1"/>
    </source>
</evidence>
<dbReference type="KEGG" id="char:105912817"/>
<keyword evidence="2" id="KW-0175">Coiled coil</keyword>
<dbReference type="GeneID" id="105912817"/>
<dbReference type="RefSeq" id="XP_042564274.1">
    <property type="nucleotide sequence ID" value="XM_042708340.1"/>
</dbReference>
<name>A0A8M1KRH6_CLUHA</name>
<feature type="compositionally biased region" description="Polar residues" evidence="4">
    <location>
        <begin position="648"/>
        <end position="662"/>
    </location>
</feature>
<dbReference type="Proteomes" id="UP000515152">
    <property type="component" value="Chromosome 7"/>
</dbReference>
<feature type="compositionally biased region" description="Basic and acidic residues" evidence="4">
    <location>
        <begin position="490"/>
        <end position="513"/>
    </location>
</feature>
<evidence type="ECO:0000259" key="5">
    <source>
        <dbReference type="PROSITE" id="PS50021"/>
    </source>
</evidence>
<dbReference type="InterPro" id="IPR022189">
    <property type="entry name" value="SMTN"/>
</dbReference>
<feature type="region of interest" description="Disordered" evidence="4">
    <location>
        <begin position="614"/>
        <end position="684"/>
    </location>
</feature>
<feature type="compositionally biased region" description="Polar residues" evidence="4">
    <location>
        <begin position="324"/>
        <end position="338"/>
    </location>
</feature>